<dbReference type="CDD" id="cd19088">
    <property type="entry name" value="AKR_AKR13B1"/>
    <property type="match status" value="1"/>
</dbReference>
<dbReference type="InterPro" id="IPR050791">
    <property type="entry name" value="Aldo-Keto_reductase"/>
</dbReference>
<dbReference type="InterPro" id="IPR023210">
    <property type="entry name" value="NADP_OxRdtase_dom"/>
</dbReference>
<dbReference type="Pfam" id="PF00248">
    <property type="entry name" value="Aldo_ket_red"/>
    <property type="match status" value="2"/>
</dbReference>
<dbReference type="NCBIfam" id="NF007695">
    <property type="entry name" value="PRK10376.1"/>
    <property type="match status" value="1"/>
</dbReference>
<protein>
    <submittedName>
        <fullName evidence="3">Oxidoreductase</fullName>
    </submittedName>
</protein>
<dbReference type="GO" id="GO:0005737">
    <property type="term" value="C:cytoplasm"/>
    <property type="evidence" value="ECO:0007669"/>
    <property type="project" value="TreeGrafter"/>
</dbReference>
<reference evidence="3 4" key="1">
    <citation type="submission" date="2018-10" db="EMBL/GenBank/DDBJ databases">
        <title>Marmoricola sp. 4Q3S-7 whole genome shotgun sequence.</title>
        <authorList>
            <person name="Li F."/>
        </authorList>
    </citation>
    <scope>NUCLEOTIDE SEQUENCE [LARGE SCALE GENOMIC DNA]</scope>
    <source>
        <strain evidence="3 4">4Q3S-7</strain>
    </source>
</reference>
<dbReference type="InterPro" id="IPR036812">
    <property type="entry name" value="NAD(P)_OxRdtase_dom_sf"/>
</dbReference>
<dbReference type="PANTHER" id="PTHR43625">
    <property type="entry name" value="AFLATOXIN B1 ALDEHYDE REDUCTASE"/>
    <property type="match status" value="1"/>
</dbReference>
<evidence type="ECO:0000313" key="4">
    <source>
        <dbReference type="Proteomes" id="UP000281708"/>
    </source>
</evidence>
<dbReference type="OrthoDB" id="3664926at2"/>
<dbReference type="PRINTS" id="PR00069">
    <property type="entry name" value="ALDKETRDTASE"/>
</dbReference>
<dbReference type="PANTHER" id="PTHR43625:SF40">
    <property type="entry name" value="ALDO-KETO REDUCTASE YAKC [NADP(+)]"/>
    <property type="match status" value="1"/>
</dbReference>
<organism evidence="3 4">
    <name type="scientific">Nocardioides mangrovicus</name>
    <dbReference type="NCBI Taxonomy" id="2478913"/>
    <lineage>
        <taxon>Bacteria</taxon>
        <taxon>Bacillati</taxon>
        <taxon>Actinomycetota</taxon>
        <taxon>Actinomycetes</taxon>
        <taxon>Propionibacteriales</taxon>
        <taxon>Nocardioidaceae</taxon>
        <taxon>Nocardioides</taxon>
    </lineage>
</organism>
<sequence>MTSATNAAASGTYQLGGDLPVVRLGFGAMRLTGDGIWGEPADRDECLRVVRRALELGITFIDTADSYGPYVSEEIIKEAIHPYPDDVVVATKAGLVRGGPNSWTPVGAPAYLRQEVEMSLRRLGLERIDLLQLHRIDDTYPLADQVGELKALQDEGKIRHIGLSEVSVEELEEAQQSATIVSVQNRYNIGARDSEALLDYTEQHDIAFIPWAPLGSDGSLGGVLAEAAKRHDATPSQLALAWLLQRSPVMLPIPGTSKVAHLEANTAAADIELTDDEIAAIEKEAAA</sequence>
<gene>
    <name evidence="3" type="ORF">D9V37_09685</name>
</gene>
<proteinExistence type="predicted"/>
<evidence type="ECO:0000256" key="1">
    <source>
        <dbReference type="ARBA" id="ARBA00023002"/>
    </source>
</evidence>
<feature type="domain" description="NADP-dependent oxidoreductase" evidence="2">
    <location>
        <begin position="224"/>
        <end position="283"/>
    </location>
</feature>
<keyword evidence="4" id="KW-1185">Reference proteome</keyword>
<keyword evidence="1" id="KW-0560">Oxidoreductase</keyword>
<accession>A0A3L8P1M3</accession>
<evidence type="ECO:0000313" key="3">
    <source>
        <dbReference type="EMBL" id="RLV48867.1"/>
    </source>
</evidence>
<dbReference type="RefSeq" id="WP_121805971.1">
    <property type="nucleotide sequence ID" value="NZ_RDBE01000007.1"/>
</dbReference>
<feature type="domain" description="NADP-dependent oxidoreductase" evidence="2">
    <location>
        <begin position="23"/>
        <end position="220"/>
    </location>
</feature>
<name>A0A3L8P1M3_9ACTN</name>
<comment type="caution">
    <text evidence="3">The sequence shown here is derived from an EMBL/GenBank/DDBJ whole genome shotgun (WGS) entry which is preliminary data.</text>
</comment>
<evidence type="ECO:0000259" key="2">
    <source>
        <dbReference type="Pfam" id="PF00248"/>
    </source>
</evidence>
<dbReference type="GO" id="GO:0016491">
    <property type="term" value="F:oxidoreductase activity"/>
    <property type="evidence" value="ECO:0007669"/>
    <property type="project" value="UniProtKB-KW"/>
</dbReference>
<dbReference type="EMBL" id="RDBE01000007">
    <property type="protein sequence ID" value="RLV48867.1"/>
    <property type="molecule type" value="Genomic_DNA"/>
</dbReference>
<dbReference type="Gene3D" id="3.20.20.100">
    <property type="entry name" value="NADP-dependent oxidoreductase domain"/>
    <property type="match status" value="1"/>
</dbReference>
<dbReference type="Proteomes" id="UP000281708">
    <property type="component" value="Unassembled WGS sequence"/>
</dbReference>
<dbReference type="SUPFAM" id="SSF51430">
    <property type="entry name" value="NAD(P)-linked oxidoreductase"/>
    <property type="match status" value="1"/>
</dbReference>
<dbReference type="InterPro" id="IPR020471">
    <property type="entry name" value="AKR"/>
</dbReference>
<dbReference type="AlphaFoldDB" id="A0A3L8P1M3"/>